<evidence type="ECO:0000256" key="5">
    <source>
        <dbReference type="SAM" id="MobiDB-lite"/>
    </source>
</evidence>
<evidence type="ECO:0000313" key="7">
    <source>
        <dbReference type="EMBL" id="MBB3938420.1"/>
    </source>
</evidence>
<dbReference type="RefSeq" id="WP_183615390.1">
    <property type="nucleotide sequence ID" value="NZ_JACIDY010000001.1"/>
</dbReference>
<dbReference type="Pfam" id="PF14246">
    <property type="entry name" value="TetR_C_7"/>
    <property type="match status" value="1"/>
</dbReference>
<comment type="caution">
    <text evidence="7">The sequence shown here is derived from an EMBL/GenBank/DDBJ whole genome shotgun (WGS) entry which is preliminary data.</text>
</comment>
<evidence type="ECO:0000256" key="2">
    <source>
        <dbReference type="ARBA" id="ARBA00023125"/>
    </source>
</evidence>
<dbReference type="PRINTS" id="PR00455">
    <property type="entry name" value="HTHTETR"/>
</dbReference>
<dbReference type="PANTHER" id="PTHR30055">
    <property type="entry name" value="HTH-TYPE TRANSCRIPTIONAL REGULATOR RUTR"/>
    <property type="match status" value="1"/>
</dbReference>
<dbReference type="InterPro" id="IPR001647">
    <property type="entry name" value="HTH_TetR"/>
</dbReference>
<protein>
    <submittedName>
        <fullName evidence="7">AcrR family transcriptional regulator</fullName>
    </submittedName>
</protein>
<organism evidence="7 8">
    <name type="scientific">Novosphingobium fluoreni</name>
    <dbReference type="NCBI Taxonomy" id="1391222"/>
    <lineage>
        <taxon>Bacteria</taxon>
        <taxon>Pseudomonadati</taxon>
        <taxon>Pseudomonadota</taxon>
        <taxon>Alphaproteobacteria</taxon>
        <taxon>Sphingomonadales</taxon>
        <taxon>Sphingomonadaceae</taxon>
        <taxon>Novosphingobium</taxon>
    </lineage>
</organism>
<evidence type="ECO:0000256" key="3">
    <source>
        <dbReference type="ARBA" id="ARBA00023163"/>
    </source>
</evidence>
<accession>A0A7W6BXT8</accession>
<reference evidence="7 8" key="1">
    <citation type="submission" date="2020-08" db="EMBL/GenBank/DDBJ databases">
        <title>Genomic Encyclopedia of Type Strains, Phase IV (KMG-IV): sequencing the most valuable type-strain genomes for metagenomic binning, comparative biology and taxonomic classification.</title>
        <authorList>
            <person name="Goeker M."/>
        </authorList>
    </citation>
    <scope>NUCLEOTIDE SEQUENCE [LARGE SCALE GENOMIC DNA]</scope>
    <source>
        <strain evidence="7 8">DSM 27568</strain>
    </source>
</reference>
<dbReference type="InterPro" id="IPR009057">
    <property type="entry name" value="Homeodomain-like_sf"/>
</dbReference>
<dbReference type="EMBL" id="JACIDY010000001">
    <property type="protein sequence ID" value="MBB3938420.1"/>
    <property type="molecule type" value="Genomic_DNA"/>
</dbReference>
<dbReference type="InterPro" id="IPR050109">
    <property type="entry name" value="HTH-type_TetR-like_transc_reg"/>
</dbReference>
<evidence type="ECO:0000259" key="6">
    <source>
        <dbReference type="PROSITE" id="PS50977"/>
    </source>
</evidence>
<evidence type="ECO:0000256" key="4">
    <source>
        <dbReference type="PROSITE-ProRule" id="PRU00335"/>
    </source>
</evidence>
<dbReference type="InterPro" id="IPR036271">
    <property type="entry name" value="Tet_transcr_reg_TetR-rel_C_sf"/>
</dbReference>
<dbReference type="PANTHER" id="PTHR30055:SF234">
    <property type="entry name" value="HTH-TYPE TRANSCRIPTIONAL REGULATOR BETI"/>
    <property type="match status" value="1"/>
</dbReference>
<feature type="region of interest" description="Disordered" evidence="5">
    <location>
        <begin position="1"/>
        <end position="22"/>
    </location>
</feature>
<feature type="DNA-binding region" description="H-T-H motif" evidence="4">
    <location>
        <begin position="47"/>
        <end position="66"/>
    </location>
</feature>
<feature type="domain" description="HTH tetR-type" evidence="6">
    <location>
        <begin position="24"/>
        <end position="84"/>
    </location>
</feature>
<dbReference type="SUPFAM" id="SSF48498">
    <property type="entry name" value="Tetracyclin repressor-like, C-terminal domain"/>
    <property type="match status" value="1"/>
</dbReference>
<dbReference type="Pfam" id="PF00440">
    <property type="entry name" value="TetR_N"/>
    <property type="match status" value="1"/>
</dbReference>
<dbReference type="Proteomes" id="UP000561459">
    <property type="component" value="Unassembled WGS sequence"/>
</dbReference>
<dbReference type="PROSITE" id="PS50977">
    <property type="entry name" value="HTH_TETR_2"/>
    <property type="match status" value="1"/>
</dbReference>
<name>A0A7W6BXT8_9SPHN</name>
<evidence type="ECO:0000313" key="8">
    <source>
        <dbReference type="Proteomes" id="UP000561459"/>
    </source>
</evidence>
<dbReference type="GO" id="GO:0000976">
    <property type="term" value="F:transcription cis-regulatory region binding"/>
    <property type="evidence" value="ECO:0007669"/>
    <property type="project" value="TreeGrafter"/>
</dbReference>
<keyword evidence="3" id="KW-0804">Transcription</keyword>
<dbReference type="Gene3D" id="1.10.357.10">
    <property type="entry name" value="Tetracycline Repressor, domain 2"/>
    <property type="match status" value="1"/>
</dbReference>
<evidence type="ECO:0000256" key="1">
    <source>
        <dbReference type="ARBA" id="ARBA00023015"/>
    </source>
</evidence>
<dbReference type="InterPro" id="IPR039536">
    <property type="entry name" value="TetR_C_Proteobacteria"/>
</dbReference>
<dbReference type="AlphaFoldDB" id="A0A7W6BXT8"/>
<dbReference type="SUPFAM" id="SSF46689">
    <property type="entry name" value="Homeodomain-like"/>
    <property type="match status" value="1"/>
</dbReference>
<keyword evidence="2 4" id="KW-0238">DNA-binding</keyword>
<keyword evidence="1" id="KW-0805">Transcription regulation</keyword>
<sequence length="217" mass="24639">MMQPSEGGERRPRTRGRPSIATAEEIDREILRAAKEQFFQHGYERTSMSMIVKSAGVSKTTLYARYATKVELFLATVQDAHQGVEEIAAALVSSRDMGLEEGLIAFGLQLHKIGAEVNWKEFERLIFAEGPHFPELYKAVALRMDEGVEAISEYIMHCATREGIACRDPRKPAAMYLYALRGFYNWQMLNGQRATHEEAAEFFRNLVDTLISSRADW</sequence>
<gene>
    <name evidence="7" type="ORF">GGR39_000049</name>
</gene>
<proteinExistence type="predicted"/>
<dbReference type="GO" id="GO:0003700">
    <property type="term" value="F:DNA-binding transcription factor activity"/>
    <property type="evidence" value="ECO:0007669"/>
    <property type="project" value="TreeGrafter"/>
</dbReference>
<keyword evidence="8" id="KW-1185">Reference proteome</keyword>